<evidence type="ECO:0000259" key="2">
    <source>
        <dbReference type="Pfam" id="PF00248"/>
    </source>
</evidence>
<gene>
    <name evidence="3" type="ORF">FHX44_111252</name>
</gene>
<accession>A0A561SKI8</accession>
<dbReference type="PANTHER" id="PTHR43625:SF40">
    <property type="entry name" value="ALDO-KETO REDUCTASE YAKC [NADP(+)]"/>
    <property type="match status" value="1"/>
</dbReference>
<dbReference type="GO" id="GO:0005737">
    <property type="term" value="C:cytoplasm"/>
    <property type="evidence" value="ECO:0007669"/>
    <property type="project" value="TreeGrafter"/>
</dbReference>
<dbReference type="SUPFAM" id="SSF51430">
    <property type="entry name" value="NAD(P)-linked oxidoreductase"/>
    <property type="match status" value="1"/>
</dbReference>
<dbReference type="EMBL" id="VIWU01000001">
    <property type="protein sequence ID" value="TWF75368.1"/>
    <property type="molecule type" value="Genomic_DNA"/>
</dbReference>
<keyword evidence="1" id="KW-0560">Oxidoreductase</keyword>
<comment type="caution">
    <text evidence="3">The sequence shown here is derived from an EMBL/GenBank/DDBJ whole genome shotgun (WGS) entry which is preliminary data.</text>
</comment>
<feature type="domain" description="NADP-dependent oxidoreductase" evidence="2">
    <location>
        <begin position="17"/>
        <end position="312"/>
    </location>
</feature>
<dbReference type="GO" id="GO:0016491">
    <property type="term" value="F:oxidoreductase activity"/>
    <property type="evidence" value="ECO:0007669"/>
    <property type="project" value="UniProtKB-KW"/>
</dbReference>
<dbReference type="PANTHER" id="PTHR43625">
    <property type="entry name" value="AFLATOXIN B1 ALDEHYDE REDUCTASE"/>
    <property type="match status" value="1"/>
</dbReference>
<dbReference type="Gene3D" id="3.20.20.100">
    <property type="entry name" value="NADP-dependent oxidoreductase domain"/>
    <property type="match status" value="1"/>
</dbReference>
<evidence type="ECO:0000313" key="3">
    <source>
        <dbReference type="EMBL" id="TWF75368.1"/>
    </source>
</evidence>
<reference evidence="3 4" key="1">
    <citation type="submission" date="2019-06" db="EMBL/GenBank/DDBJ databases">
        <title>Sequencing the genomes of 1000 actinobacteria strains.</title>
        <authorList>
            <person name="Klenk H.-P."/>
        </authorList>
    </citation>
    <scope>NUCLEOTIDE SEQUENCE [LARGE SCALE GENOMIC DNA]</scope>
    <source>
        <strain evidence="3 4">DSM 45671</strain>
    </source>
</reference>
<dbReference type="Pfam" id="PF00248">
    <property type="entry name" value="Aldo_ket_red"/>
    <property type="match status" value="1"/>
</dbReference>
<proteinExistence type="predicted"/>
<name>A0A561SKI8_9PSEU</name>
<dbReference type="InterPro" id="IPR036812">
    <property type="entry name" value="NAD(P)_OxRdtase_dom_sf"/>
</dbReference>
<dbReference type="InterPro" id="IPR023210">
    <property type="entry name" value="NADP_OxRdtase_dom"/>
</dbReference>
<dbReference type="InterPro" id="IPR050791">
    <property type="entry name" value="Aldo-Keto_reductase"/>
</dbReference>
<dbReference type="Proteomes" id="UP000321261">
    <property type="component" value="Unassembled WGS sequence"/>
</dbReference>
<organism evidence="3 4">
    <name type="scientific">Pseudonocardia hierapolitana</name>
    <dbReference type="NCBI Taxonomy" id="1128676"/>
    <lineage>
        <taxon>Bacteria</taxon>
        <taxon>Bacillati</taxon>
        <taxon>Actinomycetota</taxon>
        <taxon>Actinomycetes</taxon>
        <taxon>Pseudonocardiales</taxon>
        <taxon>Pseudonocardiaceae</taxon>
        <taxon>Pseudonocardia</taxon>
    </lineage>
</organism>
<protein>
    <submittedName>
        <fullName evidence="3">Aryl-alcohol dehydrogenase-like predicted oxidoreductase</fullName>
    </submittedName>
</protein>
<keyword evidence="4" id="KW-1185">Reference proteome</keyword>
<dbReference type="AlphaFoldDB" id="A0A561SKI8"/>
<evidence type="ECO:0000256" key="1">
    <source>
        <dbReference type="ARBA" id="ARBA00023002"/>
    </source>
</evidence>
<evidence type="ECO:0000313" key="4">
    <source>
        <dbReference type="Proteomes" id="UP000321261"/>
    </source>
</evidence>
<sequence length="335" mass="35228">MMQTRTLGRTGPTVSALGLGAMGMSGAYGEADRDESIATVHAALDAGVTLIDTGDFYGMGHNELLLAEALRGRDRDGYQLSVKFGQMRGPGPVFGPQDNRPEAVKNFLAYSLTRLGVDHIDVYRPARLDPAVPVEETVGAIKEMIDAGYVRHVGLSEVDAATIRRAHAVHPIADLQIEYSLLSRAVEAEVLPTLRELGIGLTAYGVLGRGLLSGRWKAGQTAGPGDFRAFSPRFASGNVEHNLALVEALRRIAEAKGCTVAQLAIAWVAAQGADAGDIVPLVGARTRARLAEALPAAQLDLTADDLAEIEEAVPAGAARGDRYPSALMSALGVGN</sequence>